<dbReference type="GO" id="GO:0046872">
    <property type="term" value="F:metal ion binding"/>
    <property type="evidence" value="ECO:0007669"/>
    <property type="project" value="UniProtKB-KW"/>
</dbReference>
<organism evidence="7 8">
    <name type="scientific">Jeotgalibacillus soli</name>
    <dbReference type="NCBI Taxonomy" id="889306"/>
    <lineage>
        <taxon>Bacteria</taxon>
        <taxon>Bacillati</taxon>
        <taxon>Bacillota</taxon>
        <taxon>Bacilli</taxon>
        <taxon>Bacillales</taxon>
        <taxon>Caryophanaceae</taxon>
        <taxon>Jeotgalibacillus</taxon>
    </lineage>
</organism>
<dbReference type="Gene3D" id="3.40.50.10300">
    <property type="entry name" value="CoaB-like"/>
    <property type="match status" value="1"/>
</dbReference>
<keyword evidence="3 4" id="KW-0285">Flavoprotein</keyword>
<dbReference type="InterPro" id="IPR007085">
    <property type="entry name" value="DNA/pantothenate-metab_flavo_C"/>
</dbReference>
<comment type="similarity">
    <text evidence="3 4">In the C-terminal section; belongs to the PPC synthetase family.</text>
</comment>
<protein>
    <recommendedName>
        <fullName evidence="3">Coenzyme A biosynthesis bifunctional protein CoaBC</fullName>
    </recommendedName>
    <alternativeName>
        <fullName evidence="3">DNA/pantothenate metabolism flavoprotein</fullName>
    </alternativeName>
    <alternativeName>
        <fullName evidence="3">Phosphopantothenoylcysteine synthetase/decarboxylase</fullName>
        <shortName evidence="3">PPCS-PPCDC</shortName>
    </alternativeName>
    <domain>
        <recommendedName>
            <fullName evidence="3">Phosphopantothenoylcysteine decarboxylase</fullName>
            <shortName evidence="3">PPC decarboxylase</shortName>
            <shortName evidence="3">PPC-DC</shortName>
            <ecNumber evidence="3">4.1.1.36</ecNumber>
        </recommendedName>
        <alternativeName>
            <fullName evidence="3">CoaC</fullName>
        </alternativeName>
    </domain>
    <domain>
        <recommendedName>
            <fullName evidence="3">Phosphopantothenate--cysteine ligase</fullName>
            <ecNumber evidence="3">6.3.2.5</ecNumber>
        </recommendedName>
        <alternativeName>
            <fullName evidence="3">CoaB</fullName>
        </alternativeName>
        <alternativeName>
            <fullName evidence="3">Phosphopantothenoylcysteine synthetase</fullName>
            <shortName evidence="3">PPC synthetase</shortName>
            <shortName evidence="3">PPC-S</shortName>
        </alternativeName>
    </domain>
</protein>
<comment type="caution">
    <text evidence="3">Lacks conserved residue(s) required for the propagation of feature annotation.</text>
</comment>
<evidence type="ECO:0000256" key="2">
    <source>
        <dbReference type="ARBA" id="ARBA00023239"/>
    </source>
</evidence>
<comment type="pathway">
    <text evidence="3 4">Cofactor biosynthesis; coenzyme A biosynthesis; CoA from (R)-pantothenate: step 2/5.</text>
</comment>
<dbReference type="HAMAP" id="MF_02225">
    <property type="entry name" value="CoaBC"/>
    <property type="match status" value="1"/>
</dbReference>
<dbReference type="PANTHER" id="PTHR14359:SF6">
    <property type="entry name" value="PHOSPHOPANTOTHENOYLCYSTEINE DECARBOXYLASE"/>
    <property type="match status" value="1"/>
</dbReference>
<keyword evidence="3 4" id="KW-0436">Ligase</keyword>
<dbReference type="InterPro" id="IPR035929">
    <property type="entry name" value="CoaB-like_sf"/>
</dbReference>
<dbReference type="GO" id="GO:0010181">
    <property type="term" value="F:FMN binding"/>
    <property type="evidence" value="ECO:0007669"/>
    <property type="project" value="UniProtKB-UniRule"/>
</dbReference>
<feature type="binding site" evidence="3">
    <location>
        <position position="323"/>
    </location>
    <ligand>
        <name>CTP</name>
        <dbReference type="ChEBI" id="CHEBI:37563"/>
    </ligand>
</feature>
<comment type="pathway">
    <text evidence="3 4">Cofactor biosynthesis; coenzyme A biosynthesis; CoA from (R)-pantothenate: step 3/5.</text>
</comment>
<feature type="binding site" evidence="3">
    <location>
        <position position="279"/>
    </location>
    <ligand>
        <name>CTP</name>
        <dbReference type="ChEBI" id="CHEBI:37563"/>
    </ligand>
</feature>
<keyword evidence="3" id="KW-0511">Multifunctional enzyme</keyword>
<gene>
    <name evidence="3" type="primary">coaBC</name>
    <name evidence="7" type="ORF">KP78_23770</name>
</gene>
<keyword evidence="3" id="KW-0460">Magnesium</keyword>
<dbReference type="Pfam" id="PF04127">
    <property type="entry name" value="DFP"/>
    <property type="match status" value="1"/>
</dbReference>
<dbReference type="AlphaFoldDB" id="A0A0C2VLF3"/>
<evidence type="ECO:0000259" key="6">
    <source>
        <dbReference type="Pfam" id="PF04127"/>
    </source>
</evidence>
<feature type="region of interest" description="Phosphopantothenate--cysteine ligase" evidence="3">
    <location>
        <begin position="191"/>
        <end position="407"/>
    </location>
</feature>
<comment type="cofactor">
    <cofactor evidence="3">
        <name>FMN</name>
        <dbReference type="ChEBI" id="CHEBI:58210"/>
    </cofactor>
    <text evidence="3">Binds 1 FMN per subunit.</text>
</comment>
<dbReference type="SUPFAM" id="SSF102645">
    <property type="entry name" value="CoaB-like"/>
    <property type="match status" value="1"/>
</dbReference>
<evidence type="ECO:0000259" key="5">
    <source>
        <dbReference type="Pfam" id="PF02441"/>
    </source>
</evidence>
<comment type="cofactor">
    <cofactor evidence="3">
        <name>Mg(2+)</name>
        <dbReference type="ChEBI" id="CHEBI:18420"/>
    </cofactor>
</comment>
<comment type="function">
    <text evidence="3">Catalyzes two sequential steps in the biosynthesis of coenzyme A. In the first step cysteine is conjugated to 4'-phosphopantothenate to form 4-phosphopantothenoylcysteine. In the second step the latter compound is decarboxylated to form 4'-phosphopantotheine.</text>
</comment>
<dbReference type="GO" id="GO:0004632">
    <property type="term" value="F:phosphopantothenate--cysteine ligase activity"/>
    <property type="evidence" value="ECO:0007669"/>
    <property type="project" value="UniProtKB-UniRule"/>
</dbReference>
<keyword evidence="2 3" id="KW-0456">Lyase</keyword>
<dbReference type="Proteomes" id="UP000031938">
    <property type="component" value="Unassembled WGS sequence"/>
</dbReference>
<dbReference type="EC" id="4.1.1.36" evidence="3"/>
<keyword evidence="3" id="KW-0479">Metal-binding</keyword>
<feature type="domain" description="Flavoprotein" evidence="5">
    <location>
        <begin position="5"/>
        <end position="176"/>
    </location>
</feature>
<comment type="function">
    <text evidence="4">Catalyzes two steps in the biosynthesis of coenzyme A. In the first step cysteine is conjugated to 4'-phosphopantothenate to form 4-phosphopantothenoylcysteine, in the latter compound is decarboxylated to form 4'-phosphopantotheine.</text>
</comment>
<dbReference type="EMBL" id="JXRP01000018">
    <property type="protein sequence ID" value="KIL44833.1"/>
    <property type="molecule type" value="Genomic_DNA"/>
</dbReference>
<feature type="binding site" evidence="3">
    <location>
        <position position="341"/>
    </location>
    <ligand>
        <name>CTP</name>
        <dbReference type="ChEBI" id="CHEBI:37563"/>
    </ligand>
</feature>
<evidence type="ECO:0000313" key="7">
    <source>
        <dbReference type="EMBL" id="KIL44833.1"/>
    </source>
</evidence>
<evidence type="ECO:0000313" key="8">
    <source>
        <dbReference type="Proteomes" id="UP000031938"/>
    </source>
</evidence>
<feature type="domain" description="DNA/pantothenate metabolism flavoprotein C-terminal" evidence="6">
    <location>
        <begin position="186"/>
        <end position="395"/>
    </location>
</feature>
<keyword evidence="3 4" id="KW-0288">FMN</keyword>
<dbReference type="GO" id="GO:0015937">
    <property type="term" value="P:coenzyme A biosynthetic process"/>
    <property type="evidence" value="ECO:0007669"/>
    <property type="project" value="UniProtKB-UniRule"/>
</dbReference>
<reference evidence="7 8" key="1">
    <citation type="submission" date="2015-01" db="EMBL/GenBank/DDBJ databases">
        <title>Genome sequencing of Jeotgalibacillus soli.</title>
        <authorList>
            <person name="Goh K.M."/>
            <person name="Chan K.-G."/>
            <person name="Yaakop A.S."/>
            <person name="Ee R."/>
            <person name="Gan H.M."/>
            <person name="Chan C.S."/>
        </authorList>
    </citation>
    <scope>NUCLEOTIDE SEQUENCE [LARGE SCALE GENOMIC DNA]</scope>
    <source>
        <strain evidence="7 8">P9</strain>
    </source>
</reference>
<feature type="binding site" evidence="3">
    <location>
        <position position="289"/>
    </location>
    <ligand>
        <name>CTP</name>
        <dbReference type="ChEBI" id="CHEBI:37563"/>
    </ligand>
</feature>
<dbReference type="Pfam" id="PF02441">
    <property type="entry name" value="Flavoprotein"/>
    <property type="match status" value="1"/>
</dbReference>
<dbReference type="UniPathway" id="UPA00241">
    <property type="reaction ID" value="UER00353"/>
</dbReference>
<sequence>MEKNRILLCVTGGIAVYKAVALTSKLSQAGFDVKVMLTNNAMEFVTPLTFQAMSRNDVYFDTFDEKDSSKIAHIDLADWADLILVAPATANALGKLANGIADDMISTTLLAATSPVWIAPAMNVHMYDHPAVKKNIDTLHSFGHRFIEPSEGFLACGYVGKGRLEEPEQIVALVKENLHRSTSDILKGKKVMITAGPTREHVDPIRFFTNHSTGKMGYAIAKKAAEWGAEVTLISGPVSLEAPKNVKLVQVDTAEEMRQAVFEHFKASDVVIKSAAVADYRPAIKHLEKLKKQDGSMVMEFERTTDILKQLGEEKEHQILVGFAAETQDLEHYAMKKLQSKNADIIVANNVKQTGAGFGGDTNIVSIFHRDGSKKELPILSKEEVAEELLKDIIDLVIHKAQGQNEL</sequence>
<comment type="catalytic activity">
    <reaction evidence="3 4">
        <text>(R)-4'-phosphopantothenate + L-cysteine + CTP = N-[(R)-4-phosphopantothenoyl]-L-cysteine + CMP + diphosphate + H(+)</text>
        <dbReference type="Rhea" id="RHEA:19397"/>
        <dbReference type="ChEBI" id="CHEBI:10986"/>
        <dbReference type="ChEBI" id="CHEBI:15378"/>
        <dbReference type="ChEBI" id="CHEBI:33019"/>
        <dbReference type="ChEBI" id="CHEBI:35235"/>
        <dbReference type="ChEBI" id="CHEBI:37563"/>
        <dbReference type="ChEBI" id="CHEBI:59458"/>
        <dbReference type="ChEBI" id="CHEBI:60377"/>
        <dbReference type="EC" id="6.3.2.5"/>
    </reaction>
</comment>
<dbReference type="InterPro" id="IPR003382">
    <property type="entry name" value="Flavoprotein"/>
</dbReference>
<keyword evidence="8" id="KW-1185">Reference proteome</keyword>
<evidence type="ECO:0000256" key="3">
    <source>
        <dbReference type="HAMAP-Rule" id="MF_02225"/>
    </source>
</evidence>
<comment type="similarity">
    <text evidence="3 4">In the N-terminal section; belongs to the HFCD (homo-oligomeric flavin containing Cys decarboxylase) superfamily.</text>
</comment>
<accession>A0A0C2VLF3</accession>
<feature type="active site" description="Proton donor" evidence="3">
    <location>
        <position position="156"/>
    </location>
</feature>
<dbReference type="GO" id="GO:0004633">
    <property type="term" value="F:phosphopantothenoylcysteine decarboxylase activity"/>
    <property type="evidence" value="ECO:0007669"/>
    <property type="project" value="UniProtKB-UniRule"/>
</dbReference>
<dbReference type="EC" id="6.3.2.5" evidence="3"/>
<comment type="caution">
    <text evidence="7">The sequence shown here is derived from an EMBL/GenBank/DDBJ whole genome shotgun (WGS) entry which is preliminary data.</text>
</comment>
<feature type="region of interest" description="Phosphopantothenoylcysteine decarboxylase" evidence="3">
    <location>
        <begin position="1"/>
        <end position="190"/>
    </location>
</feature>
<name>A0A0C2VLF3_9BACL</name>
<keyword evidence="1 3" id="KW-0210">Decarboxylase</keyword>
<dbReference type="GO" id="GO:0015941">
    <property type="term" value="P:pantothenate catabolic process"/>
    <property type="evidence" value="ECO:0007669"/>
    <property type="project" value="InterPro"/>
</dbReference>
<dbReference type="NCBIfam" id="TIGR00521">
    <property type="entry name" value="coaBC_dfp"/>
    <property type="match status" value="1"/>
</dbReference>
<dbReference type="PATRIC" id="fig|889306.3.peg.2389"/>
<dbReference type="GO" id="GO:0071513">
    <property type="term" value="C:phosphopantothenoylcysteine decarboxylase complex"/>
    <property type="evidence" value="ECO:0007669"/>
    <property type="project" value="TreeGrafter"/>
</dbReference>
<evidence type="ECO:0000256" key="1">
    <source>
        <dbReference type="ARBA" id="ARBA00022793"/>
    </source>
</evidence>
<comment type="catalytic activity">
    <reaction evidence="3 4">
        <text>N-[(R)-4-phosphopantothenoyl]-L-cysteine + H(+) = (R)-4'-phosphopantetheine + CO2</text>
        <dbReference type="Rhea" id="RHEA:16793"/>
        <dbReference type="ChEBI" id="CHEBI:15378"/>
        <dbReference type="ChEBI" id="CHEBI:16526"/>
        <dbReference type="ChEBI" id="CHEBI:59458"/>
        <dbReference type="ChEBI" id="CHEBI:61723"/>
        <dbReference type="EC" id="4.1.1.36"/>
    </reaction>
</comment>
<dbReference type="STRING" id="889306.KP78_23770"/>
<dbReference type="Gene3D" id="3.40.50.1950">
    <property type="entry name" value="Flavin prenyltransferase-like"/>
    <property type="match status" value="1"/>
</dbReference>
<evidence type="ECO:0000256" key="4">
    <source>
        <dbReference type="RuleBase" id="RU364078"/>
    </source>
</evidence>
<proteinExistence type="inferred from homology"/>
<dbReference type="PANTHER" id="PTHR14359">
    <property type="entry name" value="HOMO-OLIGOMERIC FLAVIN CONTAINING CYS DECARBOXYLASE FAMILY"/>
    <property type="match status" value="1"/>
</dbReference>
<dbReference type="InterPro" id="IPR036551">
    <property type="entry name" value="Flavin_trans-like"/>
</dbReference>
<feature type="binding site" evidence="3">
    <location>
        <position position="337"/>
    </location>
    <ligand>
        <name>CTP</name>
        <dbReference type="ChEBI" id="CHEBI:37563"/>
    </ligand>
</feature>
<dbReference type="SUPFAM" id="SSF52507">
    <property type="entry name" value="Homo-oligomeric flavin-containing Cys decarboxylases, HFCD"/>
    <property type="match status" value="1"/>
</dbReference>
<dbReference type="InterPro" id="IPR005252">
    <property type="entry name" value="CoaBC"/>
</dbReference>